<dbReference type="Pfam" id="PF09471">
    <property type="entry name" value="Peptidase_M64"/>
    <property type="match status" value="1"/>
</dbReference>
<evidence type="ECO:0000313" key="3">
    <source>
        <dbReference type="Proteomes" id="UP000805614"/>
    </source>
</evidence>
<gene>
    <name evidence="2" type="ORF">HKK74_19370</name>
</gene>
<sequence length="636" mass="68671">MGRGKAARAVPVLAATVALQLVALSGQVLDAEPAAADEVGEAAVVPIQVTGDPAKRFNFVILGDGYTAADMPKFRADVDEHLSTLWAFEPWKTYRSYVNVYAVEIVSGESGVSCDPDLTSARRTTPLKMGFWGGCNPASVQRLLTGDNAAIDGYANLVTGTTNANRQVLALANSTTYGGAGGSKATASGGNALSSLIMPHEIGHSLGRLDDEYTYYARGVPGAAYAGGEPGSVHHTLLTERQMREQRVKWWRWLGEESTSGGVIGRYEGGLYATAGVWRPSEHSMMKVLGYEHDQVQRERMTQAIAEKVDLIQDHTPTTAAIGPDRVVWLETLHPADHTLRVTWTLGGRQVPGSRDEHNLDLRRLRLRPGTHSLTATVTDPTGFVRDPAVRSSAALTRTRTWTIDTRVRTAPDTVAPDFTGTTPQDWNLAAHSVVHAETTHPAGSVPVVRWTLNGRRVATAGNDRDLDLKRFRLRSGTHRVTATVTDPAAPHGGARTLTWTVDAQRPTVTAALSRPAGTSGAAGRDEYVFDERFTMRLTPADIGRGAPLAEFQVDGDGWYRYFGWPTDSNAPFLFTPLGTNVDGLVYGKLGKPVRTVDWDAVPPGYGRHTVEYRAIDAAGNVGPTQSFTVTLRKSG</sequence>
<dbReference type="SUPFAM" id="SSF82171">
    <property type="entry name" value="DPP6 N-terminal domain-like"/>
    <property type="match status" value="1"/>
</dbReference>
<feature type="chain" id="PRO_5046266385" evidence="1">
    <location>
        <begin position="31"/>
        <end position="636"/>
    </location>
</feature>
<dbReference type="EMBL" id="JABVEC010000014">
    <property type="protein sequence ID" value="MBC6467637.1"/>
    <property type="molecule type" value="Genomic_DNA"/>
</dbReference>
<feature type="signal peptide" evidence="1">
    <location>
        <begin position="1"/>
        <end position="30"/>
    </location>
</feature>
<evidence type="ECO:0000256" key="1">
    <source>
        <dbReference type="SAM" id="SignalP"/>
    </source>
</evidence>
<accession>A0ABR7LT13</accession>
<keyword evidence="1" id="KW-0732">Signal</keyword>
<keyword evidence="3" id="KW-1185">Reference proteome</keyword>
<dbReference type="Gene3D" id="3.40.390.10">
    <property type="entry name" value="Collagenase (Catalytic Domain)"/>
    <property type="match status" value="1"/>
</dbReference>
<name>A0ABR7LT13_9ACTN</name>
<dbReference type="RefSeq" id="WP_187244654.1">
    <property type="nucleotide sequence ID" value="NZ_BAAAOK010000010.1"/>
</dbReference>
<dbReference type="InterPro" id="IPR019026">
    <property type="entry name" value="Peptidase_M64_IgA"/>
</dbReference>
<dbReference type="Proteomes" id="UP000805614">
    <property type="component" value="Unassembled WGS sequence"/>
</dbReference>
<evidence type="ECO:0000313" key="2">
    <source>
        <dbReference type="EMBL" id="MBC6467637.1"/>
    </source>
</evidence>
<protein>
    <submittedName>
        <fullName evidence="2">Peptidase</fullName>
    </submittedName>
</protein>
<dbReference type="InterPro" id="IPR024079">
    <property type="entry name" value="MetalloPept_cat_dom_sf"/>
</dbReference>
<organism evidence="2 3">
    <name type="scientific">Actinomadura alba</name>
    <dbReference type="NCBI Taxonomy" id="406431"/>
    <lineage>
        <taxon>Bacteria</taxon>
        <taxon>Bacillati</taxon>
        <taxon>Actinomycetota</taxon>
        <taxon>Actinomycetes</taxon>
        <taxon>Streptosporangiales</taxon>
        <taxon>Thermomonosporaceae</taxon>
        <taxon>Actinomadura</taxon>
    </lineage>
</organism>
<comment type="caution">
    <text evidence="2">The sequence shown here is derived from an EMBL/GenBank/DDBJ whole genome shotgun (WGS) entry which is preliminary data.</text>
</comment>
<reference evidence="2 3" key="1">
    <citation type="submission" date="2020-06" db="EMBL/GenBank/DDBJ databases">
        <title>Actinomadura xiongansis sp. nov., isolated from soil of Baiyangdian.</title>
        <authorList>
            <person name="Zhang X."/>
        </authorList>
    </citation>
    <scope>NUCLEOTIDE SEQUENCE [LARGE SCALE GENOMIC DNA]</scope>
    <source>
        <strain evidence="2 3">HBUM206468</strain>
    </source>
</reference>
<proteinExistence type="predicted"/>